<evidence type="ECO:0000256" key="1">
    <source>
        <dbReference type="SAM" id="MobiDB-lite"/>
    </source>
</evidence>
<name>A0A6J6BX84_9ZZZZ</name>
<proteinExistence type="predicted"/>
<dbReference type="AlphaFoldDB" id="A0A6J6BX84"/>
<feature type="region of interest" description="Disordered" evidence="1">
    <location>
        <begin position="87"/>
        <end position="171"/>
    </location>
</feature>
<feature type="compositionally biased region" description="Basic and acidic residues" evidence="1">
    <location>
        <begin position="143"/>
        <end position="155"/>
    </location>
</feature>
<dbReference type="EMBL" id="CAFBNZ010000173">
    <property type="protein sequence ID" value="CAB4975279.1"/>
    <property type="molecule type" value="Genomic_DNA"/>
</dbReference>
<protein>
    <submittedName>
        <fullName evidence="2">Unannotated protein</fullName>
    </submittedName>
</protein>
<evidence type="ECO:0000313" key="2">
    <source>
        <dbReference type="EMBL" id="CAB4543506.1"/>
    </source>
</evidence>
<gene>
    <name evidence="2" type="ORF">UFOPK1421_00790</name>
    <name evidence="3" type="ORF">UFOPK3889_00869</name>
</gene>
<feature type="compositionally biased region" description="Basic and acidic residues" evidence="1">
    <location>
        <begin position="93"/>
        <end position="136"/>
    </location>
</feature>
<evidence type="ECO:0000313" key="3">
    <source>
        <dbReference type="EMBL" id="CAB4975279.1"/>
    </source>
</evidence>
<accession>A0A6J6BX84</accession>
<reference evidence="2" key="1">
    <citation type="submission" date="2020-05" db="EMBL/GenBank/DDBJ databases">
        <authorList>
            <person name="Chiriac C."/>
            <person name="Salcher M."/>
            <person name="Ghai R."/>
            <person name="Kavagutti S V."/>
        </authorList>
    </citation>
    <scope>NUCLEOTIDE SEQUENCE</scope>
</reference>
<sequence>MSRRIEIELTSLRSDGTWTWRAAGAREPKGILQPSVLPQESKTGDVLKVEADFNIDGITILGVVQGRIKVDKVETITLKGNDKPFEAVTQQLARKEKSDRGDRRDRPARGDRPSRDGARDGARTGTGPDRRPRRDGAPSTATDKTRTPRRPHFEAPPELPQRPRAKRLKPLNVNRKAVLSELPEEQRSIAELALQGMQTVRQRIKDANLALAEQGKPIMPEQAVVQMAENLLPRLRVAEWLDRAQSAKRDLAELDLGDLRSVVSAASDPLIERSENCRELIAELRSGLTARAEQDYQNWLQDIEASLGVGRIVRALKLSGQPPKAGAIFPDELGRRLAVATSLSLVSDAPNERWIAVLEAVAFAPIRSLIIVTSKPEVLSVELTKTVQRLSALIPQIALALGVELTASSHTPKPLRAVRPPTKKLPPKPPTTPLATAPSPVLEAAEVAPETPVTSAVVDAVAIGDEQATVVAEAVEDAVIEPTVD</sequence>
<dbReference type="EMBL" id="CAEZSL010000074">
    <property type="protein sequence ID" value="CAB4543506.1"/>
    <property type="molecule type" value="Genomic_DNA"/>
</dbReference>
<organism evidence="2">
    <name type="scientific">freshwater metagenome</name>
    <dbReference type="NCBI Taxonomy" id="449393"/>
    <lineage>
        <taxon>unclassified sequences</taxon>
        <taxon>metagenomes</taxon>
        <taxon>ecological metagenomes</taxon>
    </lineage>
</organism>
<feature type="region of interest" description="Disordered" evidence="1">
    <location>
        <begin position="410"/>
        <end position="437"/>
    </location>
</feature>